<organism evidence="1 2">
    <name type="scientific">Peptoclostridium litorale DSM 5388</name>
    <dbReference type="NCBI Taxonomy" id="1121324"/>
    <lineage>
        <taxon>Bacteria</taxon>
        <taxon>Bacillati</taxon>
        <taxon>Bacillota</taxon>
        <taxon>Clostridia</taxon>
        <taxon>Peptostreptococcales</taxon>
        <taxon>Peptoclostridiaceae</taxon>
        <taxon>Peptoclostridium</taxon>
    </lineage>
</organism>
<gene>
    <name evidence="1" type="ORF">CLIT_8c00410</name>
</gene>
<protein>
    <submittedName>
        <fullName evidence="1">Uncharacterized protein</fullName>
    </submittedName>
</protein>
<evidence type="ECO:0000313" key="1">
    <source>
        <dbReference type="EMBL" id="KDR95872.1"/>
    </source>
</evidence>
<sequence>MWQIFLFVRKYFDCVSLYLYMYITIIHPYSNGKLRKNIIADTAMYAAKELEKNTYKFFGFGMKEKSLRKIDIENRLKYALENKKFIIHYRRKYILKVDQ</sequence>
<keyword evidence="2" id="KW-1185">Reference proteome</keyword>
<reference evidence="1 2" key="1">
    <citation type="submission" date="2014-03" db="EMBL/GenBank/DDBJ databases">
        <title>Genome sequence of Clostridium litorale W6, DSM 5388.</title>
        <authorList>
            <person name="Poehlein A."/>
            <person name="Jagirdar A."/>
            <person name="Khonsari B."/>
            <person name="Chibani C.M."/>
            <person name="Gutierrez Gutierrez D.A."/>
            <person name="Davydova E."/>
            <person name="Alghaithi H.S."/>
            <person name="Nair K.P."/>
            <person name="Dhamotharan K."/>
            <person name="Chandran L."/>
            <person name="G W."/>
            <person name="Daniel R."/>
        </authorList>
    </citation>
    <scope>NUCLEOTIDE SEQUENCE [LARGE SCALE GENOMIC DNA]</scope>
    <source>
        <strain evidence="1 2">W6</strain>
    </source>
</reference>
<dbReference type="Proteomes" id="UP000027946">
    <property type="component" value="Unassembled WGS sequence"/>
</dbReference>
<dbReference type="AlphaFoldDB" id="A0A069RNW6"/>
<proteinExistence type="predicted"/>
<evidence type="ECO:0000313" key="2">
    <source>
        <dbReference type="Proteomes" id="UP000027946"/>
    </source>
</evidence>
<comment type="caution">
    <text evidence="1">The sequence shown here is derived from an EMBL/GenBank/DDBJ whole genome shotgun (WGS) entry which is preliminary data.</text>
</comment>
<dbReference type="STRING" id="1121324.CLIT_8c00410"/>
<accession>A0A069RNW6</accession>
<name>A0A069RNW6_PEPLI</name>
<dbReference type="EMBL" id="JJMM01000008">
    <property type="protein sequence ID" value="KDR95872.1"/>
    <property type="molecule type" value="Genomic_DNA"/>
</dbReference>